<feature type="region of interest" description="Disordered" evidence="1">
    <location>
        <begin position="162"/>
        <end position="215"/>
    </location>
</feature>
<evidence type="ECO:0000313" key="2">
    <source>
        <dbReference type="EMBL" id="KAK3298538.1"/>
    </source>
</evidence>
<feature type="region of interest" description="Disordered" evidence="1">
    <location>
        <begin position="1"/>
        <end position="134"/>
    </location>
</feature>
<feature type="compositionally biased region" description="Basic and acidic residues" evidence="1">
    <location>
        <begin position="67"/>
        <end position="81"/>
    </location>
</feature>
<name>A0AAE0HL18_9PEZI</name>
<dbReference type="EMBL" id="JAUEPN010000002">
    <property type="protein sequence ID" value="KAK3298538.1"/>
    <property type="molecule type" value="Genomic_DNA"/>
</dbReference>
<dbReference type="GeneID" id="87845687"/>
<dbReference type="RefSeq" id="XP_062662052.1">
    <property type="nucleotide sequence ID" value="XM_062808739.1"/>
</dbReference>
<evidence type="ECO:0000256" key="1">
    <source>
        <dbReference type="SAM" id="MobiDB-lite"/>
    </source>
</evidence>
<comment type="caution">
    <text evidence="2">The sequence shown here is derived from an EMBL/GenBank/DDBJ whole genome shotgun (WGS) entry which is preliminary data.</text>
</comment>
<feature type="compositionally biased region" description="Basic residues" evidence="1">
    <location>
        <begin position="10"/>
        <end position="30"/>
    </location>
</feature>
<proteinExistence type="predicted"/>
<sequence>MLCGIQPTPTHHHHHSLLRSFRSHRSHKQRKDSTADSLSSQEEMHHHHRHVPSDASSQSRPSLDSTSSRRTDLSIDWDPLRLHPSLSSGPSPPLQDAFSDSTSRRYQPHELRHARSSQGLRRPSTSHHQPTQSTVIYDGFDFGFNNNPTRVMTKAAAASNMMRRAPSPTPSDASSESSFSLGEPSDEEMGLGLGLSPAPALRSRPRPRPCYDDGADEAESFIRRGGWKRRGIVFVNSGSPLAGEDETFEI</sequence>
<feature type="compositionally biased region" description="Low complexity" evidence="1">
    <location>
        <begin position="170"/>
        <end position="183"/>
    </location>
</feature>
<keyword evidence="3" id="KW-1185">Reference proteome</keyword>
<accession>A0AAE0HL18</accession>
<gene>
    <name evidence="2" type="ORF">B0H64DRAFT_77724</name>
</gene>
<organism evidence="2 3">
    <name type="scientific">Chaetomium fimeti</name>
    <dbReference type="NCBI Taxonomy" id="1854472"/>
    <lineage>
        <taxon>Eukaryota</taxon>
        <taxon>Fungi</taxon>
        <taxon>Dikarya</taxon>
        <taxon>Ascomycota</taxon>
        <taxon>Pezizomycotina</taxon>
        <taxon>Sordariomycetes</taxon>
        <taxon>Sordariomycetidae</taxon>
        <taxon>Sordariales</taxon>
        <taxon>Chaetomiaceae</taxon>
        <taxon>Chaetomium</taxon>
    </lineage>
</organism>
<reference evidence="2" key="1">
    <citation type="journal article" date="2023" name="Mol. Phylogenet. Evol.">
        <title>Genome-scale phylogeny and comparative genomics of the fungal order Sordariales.</title>
        <authorList>
            <person name="Hensen N."/>
            <person name="Bonometti L."/>
            <person name="Westerberg I."/>
            <person name="Brannstrom I.O."/>
            <person name="Guillou S."/>
            <person name="Cros-Aarteil S."/>
            <person name="Calhoun S."/>
            <person name="Haridas S."/>
            <person name="Kuo A."/>
            <person name="Mondo S."/>
            <person name="Pangilinan J."/>
            <person name="Riley R."/>
            <person name="LaButti K."/>
            <person name="Andreopoulos B."/>
            <person name="Lipzen A."/>
            <person name="Chen C."/>
            <person name="Yan M."/>
            <person name="Daum C."/>
            <person name="Ng V."/>
            <person name="Clum A."/>
            <person name="Steindorff A."/>
            <person name="Ohm R.A."/>
            <person name="Martin F."/>
            <person name="Silar P."/>
            <person name="Natvig D.O."/>
            <person name="Lalanne C."/>
            <person name="Gautier V."/>
            <person name="Ament-Velasquez S.L."/>
            <person name="Kruys A."/>
            <person name="Hutchinson M.I."/>
            <person name="Powell A.J."/>
            <person name="Barry K."/>
            <person name="Miller A.N."/>
            <person name="Grigoriev I.V."/>
            <person name="Debuchy R."/>
            <person name="Gladieux P."/>
            <person name="Hiltunen Thoren M."/>
            <person name="Johannesson H."/>
        </authorList>
    </citation>
    <scope>NUCLEOTIDE SEQUENCE</scope>
    <source>
        <strain evidence="2">CBS 168.71</strain>
    </source>
</reference>
<dbReference type="Proteomes" id="UP001278766">
    <property type="component" value="Unassembled WGS sequence"/>
</dbReference>
<feature type="compositionally biased region" description="Polar residues" evidence="1">
    <location>
        <begin position="54"/>
        <end position="66"/>
    </location>
</feature>
<protein>
    <submittedName>
        <fullName evidence="2">Uncharacterized protein</fullName>
    </submittedName>
</protein>
<reference evidence="2" key="2">
    <citation type="submission" date="2023-06" db="EMBL/GenBank/DDBJ databases">
        <authorList>
            <consortium name="Lawrence Berkeley National Laboratory"/>
            <person name="Haridas S."/>
            <person name="Hensen N."/>
            <person name="Bonometti L."/>
            <person name="Westerberg I."/>
            <person name="Brannstrom I.O."/>
            <person name="Guillou S."/>
            <person name="Cros-Aarteil S."/>
            <person name="Calhoun S."/>
            <person name="Kuo A."/>
            <person name="Mondo S."/>
            <person name="Pangilinan J."/>
            <person name="Riley R."/>
            <person name="Labutti K."/>
            <person name="Andreopoulos B."/>
            <person name="Lipzen A."/>
            <person name="Chen C."/>
            <person name="Yanf M."/>
            <person name="Daum C."/>
            <person name="Ng V."/>
            <person name="Clum A."/>
            <person name="Steindorff A."/>
            <person name="Ohm R."/>
            <person name="Martin F."/>
            <person name="Silar P."/>
            <person name="Natvig D."/>
            <person name="Lalanne C."/>
            <person name="Gautier V."/>
            <person name="Ament-Velasquez S.L."/>
            <person name="Kruys A."/>
            <person name="Hutchinson M.I."/>
            <person name="Powell A.J."/>
            <person name="Barry K."/>
            <person name="Miller A.N."/>
            <person name="Grigoriev I.V."/>
            <person name="Debuchy R."/>
            <person name="Gladieux P."/>
            <person name="Thoren M.H."/>
            <person name="Johannesson H."/>
        </authorList>
    </citation>
    <scope>NUCLEOTIDE SEQUENCE</scope>
    <source>
        <strain evidence="2">CBS 168.71</strain>
    </source>
</reference>
<dbReference type="AlphaFoldDB" id="A0AAE0HL18"/>
<evidence type="ECO:0000313" key="3">
    <source>
        <dbReference type="Proteomes" id="UP001278766"/>
    </source>
</evidence>